<reference evidence="1 2" key="1">
    <citation type="submission" date="2008-10" db="EMBL/GenBank/DDBJ databases">
        <title>Draft genome sequence of Parabacteroides johnsonii (DSM 18315).</title>
        <authorList>
            <person name="Sudarsanam P."/>
            <person name="Ley R."/>
            <person name="Guruge J."/>
            <person name="Turnbaugh P.J."/>
            <person name="Mahowald M."/>
            <person name="Liep D."/>
            <person name="Gordon J."/>
        </authorList>
    </citation>
    <scope>NUCLEOTIDE SEQUENCE [LARGE SCALE GENOMIC DNA]</scope>
    <source>
        <strain evidence="1 2">DSM 18315</strain>
    </source>
</reference>
<organism evidence="1 2">
    <name type="scientific">Parabacteroides johnsonii DSM 18315</name>
    <dbReference type="NCBI Taxonomy" id="537006"/>
    <lineage>
        <taxon>Bacteria</taxon>
        <taxon>Pseudomonadati</taxon>
        <taxon>Bacteroidota</taxon>
        <taxon>Bacteroidia</taxon>
        <taxon>Bacteroidales</taxon>
        <taxon>Tannerellaceae</taxon>
        <taxon>Parabacteroides</taxon>
    </lineage>
</organism>
<dbReference type="Proteomes" id="UP000005510">
    <property type="component" value="Unassembled WGS sequence"/>
</dbReference>
<dbReference type="AlphaFoldDB" id="B7BGI6"/>
<dbReference type="EMBL" id="ABYH01000413">
    <property type="protein sequence ID" value="EEC94461.1"/>
    <property type="molecule type" value="Genomic_DNA"/>
</dbReference>
<accession>B7BGI6</accession>
<comment type="caution">
    <text evidence="1">The sequence shown here is derived from an EMBL/GenBank/DDBJ whole genome shotgun (WGS) entry which is preliminary data.</text>
</comment>
<name>B7BGI6_9BACT</name>
<proteinExistence type="predicted"/>
<evidence type="ECO:0000313" key="1">
    <source>
        <dbReference type="EMBL" id="EEC94461.1"/>
    </source>
</evidence>
<evidence type="ECO:0000313" key="2">
    <source>
        <dbReference type="Proteomes" id="UP000005510"/>
    </source>
</evidence>
<sequence length="59" mass="7040">MLVVYLIHQNFFDIRYTFHNLNNLKFSIFYMQTLCCKDMGKYGKGYIVKVSILLLKAIK</sequence>
<protein>
    <submittedName>
        <fullName evidence="1">Uncharacterized protein</fullName>
    </submittedName>
</protein>
<reference evidence="1 2" key="2">
    <citation type="submission" date="2008-10" db="EMBL/GenBank/DDBJ databases">
        <authorList>
            <person name="Fulton L."/>
            <person name="Clifton S."/>
            <person name="Fulton B."/>
            <person name="Xu J."/>
            <person name="Minx P."/>
            <person name="Pepin K.H."/>
            <person name="Johnson M."/>
            <person name="Bhonagiri V."/>
            <person name="Nash W.E."/>
            <person name="Mardis E.R."/>
            <person name="Wilson R.K."/>
        </authorList>
    </citation>
    <scope>NUCLEOTIDE SEQUENCE [LARGE SCALE GENOMIC DNA]</scope>
    <source>
        <strain evidence="1 2">DSM 18315</strain>
    </source>
</reference>
<dbReference type="HOGENOM" id="CLU_2956430_0_0_10"/>
<gene>
    <name evidence="1" type="ORF">PRABACTJOHN_04183</name>
</gene>